<reference evidence="5 6" key="1">
    <citation type="submission" date="2019-04" db="EMBL/GenBank/DDBJ databases">
        <authorList>
            <person name="Schori C."/>
            <person name="Ahrens C."/>
        </authorList>
    </citation>
    <scope>NUCLEOTIDE SEQUENCE [LARGE SCALE GENOMIC DNA]</scope>
    <source>
        <strain evidence="5 6">DSM 2950</strain>
    </source>
</reference>
<dbReference type="PANTHER" id="PTHR37813">
    <property type="entry name" value="FELS-2 PROPHAGE PROTEIN"/>
    <property type="match status" value="1"/>
</dbReference>
<evidence type="ECO:0000259" key="4">
    <source>
        <dbReference type="Pfam" id="PF10145"/>
    </source>
</evidence>
<accession>A0A7G5MZG3</accession>
<evidence type="ECO:0000313" key="5">
    <source>
        <dbReference type="EMBL" id="QMW80006.1"/>
    </source>
</evidence>
<protein>
    <submittedName>
        <fullName evidence="5">Phage tail tape measure protein</fullName>
    </submittedName>
</protein>
<dbReference type="RefSeq" id="WP_018594132.1">
    <property type="nucleotide sequence ID" value="NZ_CABLBP010000012.1"/>
</dbReference>
<dbReference type="PANTHER" id="PTHR37813:SF1">
    <property type="entry name" value="FELS-2 PROPHAGE PROTEIN"/>
    <property type="match status" value="1"/>
</dbReference>
<proteinExistence type="predicted"/>
<sequence>MANRIQGITVEIGGDTTRLTTALKGVNSEIRNTQSQLKDVEKLLKLDPHNSELLAQKQRLLTDAIGETKEKLEALKSAQQQVQQQFERGDITKDQYDALQREIIETEQNLKDLEKQAEDTNTSLSGFSQAAEKVGKFGDAATSAGKKLLPVTAGITAAGGAYAKMAMDFEDAMAKVNTIADTTEVPLSELEKAILDLSNQTGISSSEIAGNVYDAISAGQKTGDAVNFVSNSTKLARAGFADAGSALDVLTTIMNAYGLEASEVGRVSDVLIQTQNLGKTTVGELSSSMGKVIPTAKANGVALEQVAAGYALMTANGVATAESTTYMNSMFNELGKSGTKVSDTLKEKTGKSFLELMQDGASLSDVLQVISDSAAEQGLAFGDLWGSAEAGKAGLILLGDSAETFNGTLEQMQNSTGATETAFGKLNTNSYTIQKAFNQLKNTAIEFGSAIMSVLAPILVALADKIQAFTSWFSGLSEGTKKMIVIIAMVVAAVGPVLIIIGKIATGISAVMSLVGVIAPAISALIPVIASVGAPILAIIAVIVAVIAIGKLLVAHWDEIKAACMNIWSAVKEFFDGLWEGIKQTASAAWTAISQFFSTLWTGISTAAQTIWNGIATFFSTLWDGIKTLFQTVLTAISTIVTTYFNIYKTIISTVLTVIQTIFTTVWNAIKTVVTTVVAAVQAFLTTAWNTIQTVISTVLNTIQSIVTSVWNGIRDVVTTVMNTVGSIISTVWNSAKNTVTTVLNAIKTAVTNIFNNIVSGISNAMSNVYIAVKNGFEQAVGYIKGLASSAWNWGVDIVNGIANGIRNAVGNVVDAVRSIADKIAAFLHFSVPDEGPLTEYESWMPDFMSGLARGIEGSRGIIEKAVQGVASEMVVSPQIGMASGMAEQQTASANNVTQLLNGIREAVSGFGMANTGTICIPVYLGGTLLDEVVVNAQNRQNLRSGGR</sequence>
<dbReference type="SUPFAM" id="SSF48371">
    <property type="entry name" value="ARM repeat"/>
    <property type="match status" value="1"/>
</dbReference>
<keyword evidence="3" id="KW-0812">Transmembrane</keyword>
<dbReference type="GeneID" id="75054588"/>
<gene>
    <name evidence="5" type="ORF">E5259_21800</name>
</gene>
<feature type="transmembrane region" description="Helical" evidence="3">
    <location>
        <begin position="483"/>
        <end position="501"/>
    </location>
</feature>
<feature type="transmembrane region" description="Helical" evidence="3">
    <location>
        <begin position="536"/>
        <end position="555"/>
    </location>
</feature>
<dbReference type="Pfam" id="PF10145">
    <property type="entry name" value="PhageMin_Tail"/>
    <property type="match status" value="1"/>
</dbReference>
<evidence type="ECO:0000313" key="6">
    <source>
        <dbReference type="Proteomes" id="UP000515789"/>
    </source>
</evidence>
<keyword evidence="3" id="KW-0472">Membrane</keyword>
<keyword evidence="3" id="KW-1133">Transmembrane helix</keyword>
<feature type="coiled-coil region" evidence="2">
    <location>
        <begin position="23"/>
        <end position="123"/>
    </location>
</feature>
<evidence type="ECO:0000256" key="2">
    <source>
        <dbReference type="SAM" id="Coils"/>
    </source>
</evidence>
<feature type="transmembrane region" description="Helical" evidence="3">
    <location>
        <begin position="508"/>
        <end position="530"/>
    </location>
</feature>
<dbReference type="EMBL" id="CP039126">
    <property type="protein sequence ID" value="QMW80006.1"/>
    <property type="molecule type" value="Genomic_DNA"/>
</dbReference>
<feature type="transmembrane region" description="Helical" evidence="3">
    <location>
        <begin position="444"/>
        <end position="463"/>
    </location>
</feature>
<keyword evidence="1" id="KW-1188">Viral release from host cell</keyword>
<evidence type="ECO:0000256" key="3">
    <source>
        <dbReference type="SAM" id="Phobius"/>
    </source>
</evidence>
<dbReference type="NCBIfam" id="TIGR01760">
    <property type="entry name" value="tape_meas_TP901"/>
    <property type="match status" value="1"/>
</dbReference>
<dbReference type="InterPro" id="IPR016024">
    <property type="entry name" value="ARM-type_fold"/>
</dbReference>
<evidence type="ECO:0000256" key="1">
    <source>
        <dbReference type="ARBA" id="ARBA00022612"/>
    </source>
</evidence>
<dbReference type="InterPro" id="IPR010090">
    <property type="entry name" value="Phage_tape_meas"/>
</dbReference>
<feature type="domain" description="Phage tail tape measure protein" evidence="4">
    <location>
        <begin position="192"/>
        <end position="373"/>
    </location>
</feature>
<name>A0A7G5MZG3_9FIRM</name>
<organism evidence="5 6">
    <name type="scientific">Blautia producta</name>
    <dbReference type="NCBI Taxonomy" id="33035"/>
    <lineage>
        <taxon>Bacteria</taxon>
        <taxon>Bacillati</taxon>
        <taxon>Bacillota</taxon>
        <taxon>Clostridia</taxon>
        <taxon>Lachnospirales</taxon>
        <taxon>Lachnospiraceae</taxon>
        <taxon>Blautia</taxon>
    </lineage>
</organism>
<dbReference type="AlphaFoldDB" id="A0A7G5MZG3"/>
<keyword evidence="2" id="KW-0175">Coiled coil</keyword>
<dbReference type="Proteomes" id="UP000515789">
    <property type="component" value="Chromosome"/>
</dbReference>
<dbReference type="Gene3D" id="1.20.120.20">
    <property type="entry name" value="Apolipoprotein"/>
    <property type="match status" value="1"/>
</dbReference>